<feature type="compositionally biased region" description="Pro residues" evidence="1">
    <location>
        <begin position="177"/>
        <end position="193"/>
    </location>
</feature>
<keyword evidence="2" id="KW-1133">Transmembrane helix</keyword>
<evidence type="ECO:0000313" key="3">
    <source>
        <dbReference type="EMBL" id="RRR69104.1"/>
    </source>
</evidence>
<sequence>MNTTLHRQLKQLASDRWAQRGVRLLLRATMLALLLLAGAAALQLFSAYTPNWALVNAAALACVGVGAGLVLRRPASPPEVARDLDRRFQLHEQLGTALELATPTEGVAVHLHEQSRTTMQRLHAQVAVQQVTPWREITTTLVLLLLVLGLLFISGRTSQAQVPPEALRPPEADTVPPSDPPIPDVPPPPPPAEGMPDPGASQLVLTDPTDLAVAAALAEALREQSVTRPAAEALERGQAGDAAQQLRDLADQAAGLTPQTRDDLAQALRDAASQIEPLDNALANQVRGAAEQLNTTGYDPADAFTDLAQAIEQWAQERSQSQEQPAAPADSSGGAGAGSAPIPGEQREHVRERLGVEGVPLELESSGPGSVPTDGNPLGAPQDSAGGSGGSFTRGSQSGEAGTMRGDPLRIPLDLRDVVQDYFSP</sequence>
<feature type="region of interest" description="Disordered" evidence="1">
    <location>
        <begin position="315"/>
        <end position="345"/>
    </location>
</feature>
<keyword evidence="2" id="KW-0812">Transmembrane</keyword>
<feature type="transmembrane region" description="Helical" evidence="2">
    <location>
        <begin position="137"/>
        <end position="155"/>
    </location>
</feature>
<feature type="transmembrane region" description="Helical" evidence="2">
    <location>
        <begin position="24"/>
        <end position="46"/>
    </location>
</feature>
<keyword evidence="2" id="KW-0472">Membrane</keyword>
<protein>
    <submittedName>
        <fullName evidence="3">Uncharacterized protein</fullName>
    </submittedName>
</protein>
<proteinExistence type="predicted"/>
<dbReference type="EMBL" id="RSAS01000669">
    <property type="protein sequence ID" value="RRR69104.1"/>
    <property type="molecule type" value="Genomic_DNA"/>
</dbReference>
<evidence type="ECO:0000313" key="4">
    <source>
        <dbReference type="Proteomes" id="UP000280307"/>
    </source>
</evidence>
<organism evidence="3 4">
    <name type="scientific">Candidatus Viridilinea halotolerans</name>
    <dbReference type="NCBI Taxonomy" id="2491704"/>
    <lineage>
        <taxon>Bacteria</taxon>
        <taxon>Bacillati</taxon>
        <taxon>Chloroflexota</taxon>
        <taxon>Chloroflexia</taxon>
        <taxon>Chloroflexales</taxon>
        <taxon>Chloroflexineae</taxon>
        <taxon>Oscillochloridaceae</taxon>
        <taxon>Candidatus Viridilinea</taxon>
    </lineage>
</organism>
<accession>A0A426TUU5</accession>
<evidence type="ECO:0000256" key="1">
    <source>
        <dbReference type="SAM" id="MobiDB-lite"/>
    </source>
</evidence>
<dbReference type="AlphaFoldDB" id="A0A426TUU5"/>
<feature type="region of interest" description="Disordered" evidence="1">
    <location>
        <begin position="361"/>
        <end position="412"/>
    </location>
</feature>
<comment type="caution">
    <text evidence="3">The sequence shown here is derived from an EMBL/GenBank/DDBJ whole genome shotgun (WGS) entry which is preliminary data.</text>
</comment>
<feature type="transmembrane region" description="Helical" evidence="2">
    <location>
        <begin position="52"/>
        <end position="71"/>
    </location>
</feature>
<evidence type="ECO:0000256" key="2">
    <source>
        <dbReference type="SAM" id="Phobius"/>
    </source>
</evidence>
<gene>
    <name evidence="3" type="ORF">EI684_16565</name>
</gene>
<feature type="compositionally biased region" description="Low complexity" evidence="1">
    <location>
        <begin position="325"/>
        <end position="344"/>
    </location>
</feature>
<dbReference type="Proteomes" id="UP000280307">
    <property type="component" value="Unassembled WGS sequence"/>
</dbReference>
<feature type="region of interest" description="Disordered" evidence="1">
    <location>
        <begin position="159"/>
        <end position="203"/>
    </location>
</feature>
<reference evidence="3 4" key="1">
    <citation type="submission" date="2018-12" db="EMBL/GenBank/DDBJ databases">
        <title>Genome Sequence of Candidatus Viridilinea halotolerans isolated from saline sulfide-rich spring.</title>
        <authorList>
            <person name="Grouzdev D.S."/>
            <person name="Burganskaya E.I."/>
            <person name="Krutkina M.S."/>
            <person name="Sukhacheva M.V."/>
            <person name="Gorlenko V.M."/>
        </authorList>
    </citation>
    <scope>NUCLEOTIDE SEQUENCE [LARGE SCALE GENOMIC DNA]</scope>
    <source>
        <strain evidence="3">Chok-6</strain>
    </source>
</reference>
<name>A0A426TUU5_9CHLR</name>